<keyword evidence="4" id="KW-1185">Reference proteome</keyword>
<evidence type="ECO:0000313" key="4">
    <source>
        <dbReference type="Proteomes" id="UP000282312"/>
    </source>
</evidence>
<gene>
    <name evidence="3" type="ORF">DLJ59_15075</name>
</gene>
<sequence length="461" mass="50338">MPAAASAPTYARAPDRRDRATRPVRPGTAPVRALSGPGRRSVAAPASAAFLWASRPQPDRPGPHHREAGVRVAVVGSGISGLSCAFYLAEHPGVELVVYERDDLFGGRANTTADGEHCPRIFLDDYNTLLDILRRIVGPDGRSIHDHLRPLRRFSYIQRYGWVEVSHLYRVFAKEIPLGQRLRMIRRPRSPLVAEQHPGANANRYGSLRNYSRLSLLRMAMSLLRSRTAYAFDGPTRTYLVEPWVRHLTERGVAFRAGCQVMALTPTPGGIAVRAAGGTDLFDAVVVTAFVPDVIPLLAASGLPSEVGHVNHTHCKAFTVELDPAEPILTVAGPAMYCRDGINIVLQSGHRRCIVLVTRAASTADDFVLGKVRDLLGLQHPFREVRARDNQLPREAVYAASYLRPEAVLPRPVPGLYLAGSYLHNSYPVDSGEGAARTALAAYRQIRHAYDLATAPAGRAG</sequence>
<dbReference type="PRINTS" id="PR00419">
    <property type="entry name" value="ADXRDTASE"/>
</dbReference>
<evidence type="ECO:0000256" key="1">
    <source>
        <dbReference type="SAM" id="MobiDB-lite"/>
    </source>
</evidence>
<proteinExistence type="predicted"/>
<dbReference type="Gene3D" id="3.50.50.60">
    <property type="entry name" value="FAD/NAD(P)-binding domain"/>
    <property type="match status" value="1"/>
</dbReference>
<feature type="domain" description="Amine oxidase" evidence="2">
    <location>
        <begin position="242"/>
        <end position="442"/>
    </location>
</feature>
<accession>A0A3N9WP53</accession>
<feature type="compositionally biased region" description="Low complexity" evidence="1">
    <location>
        <begin position="1"/>
        <end position="12"/>
    </location>
</feature>
<dbReference type="Proteomes" id="UP000282312">
    <property type="component" value="Unassembled WGS sequence"/>
</dbReference>
<reference evidence="3 4" key="1">
    <citation type="submission" date="2018-05" db="EMBL/GenBank/DDBJ databases">
        <title>Micromonospora from Atacama Desert.</title>
        <authorList>
            <person name="Carro L."/>
            <person name="Goodfellow M."/>
            <person name="Klenk H.-P."/>
        </authorList>
    </citation>
    <scope>NUCLEOTIDE SEQUENCE [LARGE SCALE GENOMIC DNA]</scope>
    <source>
        <strain evidence="3 4">LB39</strain>
    </source>
</reference>
<dbReference type="InterPro" id="IPR002937">
    <property type="entry name" value="Amino_oxidase"/>
</dbReference>
<protein>
    <recommendedName>
        <fullName evidence="2">Amine oxidase domain-containing protein</fullName>
    </recommendedName>
</protein>
<dbReference type="PANTHER" id="PTHR42923">
    <property type="entry name" value="PROTOPORPHYRINOGEN OXIDASE"/>
    <property type="match status" value="1"/>
</dbReference>
<dbReference type="EMBL" id="QGSZ01000205">
    <property type="protein sequence ID" value="RQX02550.1"/>
    <property type="molecule type" value="Genomic_DNA"/>
</dbReference>
<dbReference type="AlphaFoldDB" id="A0A3N9WP53"/>
<dbReference type="Pfam" id="PF01593">
    <property type="entry name" value="Amino_oxidase"/>
    <property type="match status" value="1"/>
</dbReference>
<dbReference type="InterPro" id="IPR036188">
    <property type="entry name" value="FAD/NAD-bd_sf"/>
</dbReference>
<dbReference type="InterPro" id="IPR050464">
    <property type="entry name" value="Zeta_carotene_desat/Oxidored"/>
</dbReference>
<name>A0A3N9WP53_9ACTN</name>
<dbReference type="GO" id="GO:0016491">
    <property type="term" value="F:oxidoreductase activity"/>
    <property type="evidence" value="ECO:0007669"/>
    <property type="project" value="InterPro"/>
</dbReference>
<organism evidence="3 4">
    <name type="scientific">Micromonospora inaquosa</name>
    <dbReference type="NCBI Taxonomy" id="2203716"/>
    <lineage>
        <taxon>Bacteria</taxon>
        <taxon>Bacillati</taxon>
        <taxon>Actinomycetota</taxon>
        <taxon>Actinomycetes</taxon>
        <taxon>Micromonosporales</taxon>
        <taxon>Micromonosporaceae</taxon>
        <taxon>Micromonospora</taxon>
    </lineage>
</organism>
<feature type="region of interest" description="Disordered" evidence="1">
    <location>
        <begin position="1"/>
        <end position="40"/>
    </location>
</feature>
<evidence type="ECO:0000313" key="3">
    <source>
        <dbReference type="EMBL" id="RQX02550.1"/>
    </source>
</evidence>
<dbReference type="Pfam" id="PF13450">
    <property type="entry name" value="NAD_binding_8"/>
    <property type="match status" value="1"/>
</dbReference>
<evidence type="ECO:0000259" key="2">
    <source>
        <dbReference type="Pfam" id="PF01593"/>
    </source>
</evidence>
<dbReference type="SUPFAM" id="SSF51905">
    <property type="entry name" value="FAD/NAD(P)-binding domain"/>
    <property type="match status" value="1"/>
</dbReference>
<comment type="caution">
    <text evidence="3">The sequence shown here is derived from an EMBL/GenBank/DDBJ whole genome shotgun (WGS) entry which is preliminary data.</text>
</comment>